<sequence length="250" mass="26392">MSTAAPTRPAFAGIVRAEALKAARSRSLVLLAWFSLVLCALTAFGYAQLGADDAARTTDDVIRAWMMTTLFAALFGAILVGREFDSRVISRAVLLSGTRERLLTAKILVVVGSGIAFGLLAVVGAVVSAVLMPSWTGGETLWTTEATATTVGVFVSTVLAAAWGGAIALVVRHQLGAALIVVGFTLLIDPVVQRIWPEGANALFTISLSSLYRDPKPELLSAPWAALVALAWIAVLFVAGRALYQRRDLP</sequence>
<gene>
    <name evidence="2" type="ORF">P5G46_10875</name>
</gene>
<feature type="transmembrane region" description="Helical" evidence="1">
    <location>
        <begin position="28"/>
        <end position="49"/>
    </location>
</feature>
<dbReference type="PANTHER" id="PTHR37305">
    <property type="entry name" value="INTEGRAL MEMBRANE PROTEIN-RELATED"/>
    <property type="match status" value="1"/>
</dbReference>
<feature type="transmembrane region" description="Helical" evidence="1">
    <location>
        <begin position="151"/>
        <end position="171"/>
    </location>
</feature>
<accession>A0ABW9GH75</accession>
<protein>
    <submittedName>
        <fullName evidence="2">ABC transporter permease</fullName>
    </submittedName>
</protein>
<dbReference type="EMBL" id="JAROCE010000003">
    <property type="protein sequence ID" value="MFM2721005.1"/>
    <property type="molecule type" value="Genomic_DNA"/>
</dbReference>
<evidence type="ECO:0000256" key="1">
    <source>
        <dbReference type="SAM" id="Phobius"/>
    </source>
</evidence>
<keyword evidence="3" id="KW-1185">Reference proteome</keyword>
<organism evidence="2 3">
    <name type="scientific">Microbacterium mcarthurae</name>
    <dbReference type="NCBI Taxonomy" id="3035918"/>
    <lineage>
        <taxon>Bacteria</taxon>
        <taxon>Bacillati</taxon>
        <taxon>Actinomycetota</taxon>
        <taxon>Actinomycetes</taxon>
        <taxon>Micrococcales</taxon>
        <taxon>Microbacteriaceae</taxon>
        <taxon>Microbacterium</taxon>
    </lineage>
</organism>
<dbReference type="RefSeq" id="WP_408905699.1">
    <property type="nucleotide sequence ID" value="NZ_JAROCE010000003.1"/>
</dbReference>
<feature type="transmembrane region" description="Helical" evidence="1">
    <location>
        <begin position="178"/>
        <end position="196"/>
    </location>
</feature>
<feature type="transmembrane region" description="Helical" evidence="1">
    <location>
        <begin position="102"/>
        <end position="131"/>
    </location>
</feature>
<dbReference type="Proteomes" id="UP001630303">
    <property type="component" value="Unassembled WGS sequence"/>
</dbReference>
<keyword evidence="1" id="KW-0472">Membrane</keyword>
<feature type="transmembrane region" description="Helical" evidence="1">
    <location>
        <begin position="61"/>
        <end position="81"/>
    </location>
</feature>
<evidence type="ECO:0000313" key="2">
    <source>
        <dbReference type="EMBL" id="MFM2721005.1"/>
    </source>
</evidence>
<keyword evidence="1" id="KW-0812">Transmembrane</keyword>
<name>A0ABW9GH75_9MICO</name>
<dbReference type="PANTHER" id="PTHR37305:SF1">
    <property type="entry name" value="MEMBRANE PROTEIN"/>
    <property type="match status" value="1"/>
</dbReference>
<keyword evidence="1" id="KW-1133">Transmembrane helix</keyword>
<dbReference type="Pfam" id="PF12730">
    <property type="entry name" value="ABC2_membrane_4"/>
    <property type="match status" value="1"/>
</dbReference>
<reference evidence="2 3" key="1">
    <citation type="submission" date="2023-03" db="EMBL/GenBank/DDBJ databases">
        <title>MT1 and MT2 Draft Genomes of Novel Species.</title>
        <authorList>
            <person name="Venkateswaran K."/>
        </authorList>
    </citation>
    <scope>NUCLEOTIDE SEQUENCE [LARGE SCALE GENOMIC DNA]</scope>
    <source>
        <strain evidence="2 3">IF8SW-P5</strain>
    </source>
</reference>
<proteinExistence type="predicted"/>
<feature type="transmembrane region" description="Helical" evidence="1">
    <location>
        <begin position="224"/>
        <end position="244"/>
    </location>
</feature>
<evidence type="ECO:0000313" key="3">
    <source>
        <dbReference type="Proteomes" id="UP001630303"/>
    </source>
</evidence>
<comment type="caution">
    <text evidence="2">The sequence shown here is derived from an EMBL/GenBank/DDBJ whole genome shotgun (WGS) entry which is preliminary data.</text>
</comment>